<keyword evidence="3" id="KW-1185">Reference proteome</keyword>
<protein>
    <submittedName>
        <fullName evidence="2">Uncharacterized protein</fullName>
    </submittedName>
</protein>
<evidence type="ECO:0000313" key="2">
    <source>
        <dbReference type="EMBL" id="GFE50466.1"/>
    </source>
</evidence>
<feature type="region of interest" description="Disordered" evidence="1">
    <location>
        <begin position="1"/>
        <end position="31"/>
    </location>
</feature>
<comment type="caution">
    <text evidence="2">The sequence shown here is derived from an EMBL/GenBank/DDBJ whole genome shotgun (WGS) entry which is preliminary data.</text>
</comment>
<dbReference type="Proteomes" id="UP000436522">
    <property type="component" value="Unassembled WGS sequence"/>
</dbReference>
<reference evidence="2 3" key="1">
    <citation type="submission" date="2019-12" db="EMBL/GenBank/DDBJ databases">
        <title>Roseobacter cerasinus sp. nov., isolated from seawater around aquaculture.</title>
        <authorList>
            <person name="Muramatsu S."/>
            <person name="Takabe Y."/>
            <person name="Mori K."/>
            <person name="Takaichi S."/>
            <person name="Hanada S."/>
        </authorList>
    </citation>
    <scope>NUCLEOTIDE SEQUENCE [LARGE SCALE GENOMIC DNA]</scope>
    <source>
        <strain evidence="2 3">AI77</strain>
    </source>
</reference>
<gene>
    <name evidence="2" type="ORF">So717_22190</name>
</gene>
<evidence type="ECO:0000256" key="1">
    <source>
        <dbReference type="SAM" id="MobiDB-lite"/>
    </source>
</evidence>
<proteinExistence type="predicted"/>
<name>A0A640VW35_9RHOB</name>
<dbReference type="EMBL" id="BLIV01000004">
    <property type="protein sequence ID" value="GFE50466.1"/>
    <property type="molecule type" value="Genomic_DNA"/>
</dbReference>
<feature type="compositionally biased region" description="Basic and acidic residues" evidence="1">
    <location>
        <begin position="12"/>
        <end position="21"/>
    </location>
</feature>
<evidence type="ECO:0000313" key="3">
    <source>
        <dbReference type="Proteomes" id="UP000436522"/>
    </source>
</evidence>
<sequence>MSEGGEIAVWRDGYDAPDARQDAGLLQQGPGREAERIGLRCEVGEDRDGGSARWAAIRREDMRLAADLGAAGLEVATAPSCSVRWPKGPWVGSLRPSLRAGPKAACSPGFTWRSPKPLARRASLTRSVA</sequence>
<organism evidence="2 3">
    <name type="scientific">Roseobacter cerasinus</name>
    <dbReference type="NCBI Taxonomy" id="2602289"/>
    <lineage>
        <taxon>Bacteria</taxon>
        <taxon>Pseudomonadati</taxon>
        <taxon>Pseudomonadota</taxon>
        <taxon>Alphaproteobacteria</taxon>
        <taxon>Rhodobacterales</taxon>
        <taxon>Roseobacteraceae</taxon>
        <taxon>Roseobacter</taxon>
    </lineage>
</organism>
<dbReference type="AlphaFoldDB" id="A0A640VW35"/>
<accession>A0A640VW35</accession>